<protein>
    <submittedName>
        <fullName evidence="2">Uncharacterized protein</fullName>
    </submittedName>
</protein>
<sequence>MDIKSTRRTTYIPRGTKERSHTRQRYLEGYYTALIKTCIWSGGRSIEEDDEWNNALAKWGVFINSSADHHVAIVLHILPNQSEDMALSGSRVQNGPIHQRRRQRILLSTSPADYPLPINHSRPGIPIYFCTRMWVLAGTLFMLGQYYAPAKDRPYPGTSMAVKDVPGQYN</sequence>
<reference evidence="2 3" key="1">
    <citation type="journal article" date="2018" name="Nat. Ecol. Evol.">
        <title>Pezizomycetes genomes reveal the molecular basis of ectomycorrhizal truffle lifestyle.</title>
        <authorList>
            <person name="Murat C."/>
            <person name="Payen T."/>
            <person name="Noel B."/>
            <person name="Kuo A."/>
            <person name="Morin E."/>
            <person name="Chen J."/>
            <person name="Kohler A."/>
            <person name="Krizsan K."/>
            <person name="Balestrini R."/>
            <person name="Da Silva C."/>
            <person name="Montanini B."/>
            <person name="Hainaut M."/>
            <person name="Levati E."/>
            <person name="Barry K.W."/>
            <person name="Belfiori B."/>
            <person name="Cichocki N."/>
            <person name="Clum A."/>
            <person name="Dockter R.B."/>
            <person name="Fauchery L."/>
            <person name="Guy J."/>
            <person name="Iotti M."/>
            <person name="Le Tacon F."/>
            <person name="Lindquist E.A."/>
            <person name="Lipzen A."/>
            <person name="Malagnac F."/>
            <person name="Mello A."/>
            <person name="Molinier V."/>
            <person name="Miyauchi S."/>
            <person name="Poulain J."/>
            <person name="Riccioni C."/>
            <person name="Rubini A."/>
            <person name="Sitrit Y."/>
            <person name="Splivallo R."/>
            <person name="Traeger S."/>
            <person name="Wang M."/>
            <person name="Zifcakova L."/>
            <person name="Wipf D."/>
            <person name="Zambonelli A."/>
            <person name="Paolocci F."/>
            <person name="Nowrousian M."/>
            <person name="Ottonello S."/>
            <person name="Baldrian P."/>
            <person name="Spatafora J.W."/>
            <person name="Henrissat B."/>
            <person name="Nagy L.G."/>
            <person name="Aury J.M."/>
            <person name="Wincker P."/>
            <person name="Grigoriev I.V."/>
            <person name="Bonfante P."/>
            <person name="Martin F.M."/>
        </authorList>
    </citation>
    <scope>NUCLEOTIDE SEQUENCE [LARGE SCALE GENOMIC DNA]</scope>
    <source>
        <strain evidence="2 3">CCBAS932</strain>
    </source>
</reference>
<gene>
    <name evidence="2" type="ORF">P167DRAFT_580041</name>
</gene>
<feature type="transmembrane region" description="Helical" evidence="1">
    <location>
        <begin position="127"/>
        <end position="148"/>
    </location>
</feature>
<dbReference type="InParanoid" id="A0A3N4KBN9"/>
<dbReference type="Proteomes" id="UP000277580">
    <property type="component" value="Unassembled WGS sequence"/>
</dbReference>
<evidence type="ECO:0000313" key="3">
    <source>
        <dbReference type="Proteomes" id="UP000277580"/>
    </source>
</evidence>
<dbReference type="AlphaFoldDB" id="A0A3N4KBN9"/>
<keyword evidence="1" id="KW-0812">Transmembrane</keyword>
<dbReference type="EMBL" id="ML119221">
    <property type="protein sequence ID" value="RPB06779.1"/>
    <property type="molecule type" value="Genomic_DNA"/>
</dbReference>
<keyword evidence="1" id="KW-0472">Membrane</keyword>
<evidence type="ECO:0000256" key="1">
    <source>
        <dbReference type="SAM" id="Phobius"/>
    </source>
</evidence>
<accession>A0A3N4KBN9</accession>
<evidence type="ECO:0000313" key="2">
    <source>
        <dbReference type="EMBL" id="RPB06779.1"/>
    </source>
</evidence>
<proteinExistence type="predicted"/>
<organism evidence="2 3">
    <name type="scientific">Morchella conica CCBAS932</name>
    <dbReference type="NCBI Taxonomy" id="1392247"/>
    <lineage>
        <taxon>Eukaryota</taxon>
        <taxon>Fungi</taxon>
        <taxon>Dikarya</taxon>
        <taxon>Ascomycota</taxon>
        <taxon>Pezizomycotina</taxon>
        <taxon>Pezizomycetes</taxon>
        <taxon>Pezizales</taxon>
        <taxon>Morchellaceae</taxon>
        <taxon>Morchella</taxon>
    </lineage>
</organism>
<name>A0A3N4KBN9_9PEZI</name>
<keyword evidence="1" id="KW-1133">Transmembrane helix</keyword>
<keyword evidence="3" id="KW-1185">Reference proteome</keyword>